<protein>
    <submittedName>
        <fullName evidence="1">Uncharacterized protein</fullName>
    </submittedName>
</protein>
<organism evidence="1">
    <name type="scientific">marine metagenome</name>
    <dbReference type="NCBI Taxonomy" id="408172"/>
    <lineage>
        <taxon>unclassified sequences</taxon>
        <taxon>metagenomes</taxon>
        <taxon>ecological metagenomes</taxon>
    </lineage>
</organism>
<dbReference type="EMBL" id="UINC01000347">
    <property type="protein sequence ID" value="SUZ53758.1"/>
    <property type="molecule type" value="Genomic_DNA"/>
</dbReference>
<name>A0A381NIR6_9ZZZZ</name>
<sequence>MVKSILIPGWGEAELGHQKKSRFFFNSEAILITSCLSAYKMARVKENEYRAYANEHAGAKKISDHRYWVDIGNYISNHAFDEEHLRMRDGKEGQWSSYPWYWEGGDTFRKRFERMRIDSDKLLFTGKFIIGGIILNHIVSGINTLYLTRINNEKSYSLSPKVEFYRDNIRYLFSLELDI</sequence>
<reference evidence="1" key="1">
    <citation type="submission" date="2018-05" db="EMBL/GenBank/DDBJ databases">
        <authorList>
            <person name="Lanie J.A."/>
            <person name="Ng W.-L."/>
            <person name="Kazmierczak K.M."/>
            <person name="Andrzejewski T.M."/>
            <person name="Davidsen T.M."/>
            <person name="Wayne K.J."/>
            <person name="Tettelin H."/>
            <person name="Glass J.I."/>
            <person name="Rusch D."/>
            <person name="Podicherti R."/>
            <person name="Tsui H.-C.T."/>
            <person name="Winkler M.E."/>
        </authorList>
    </citation>
    <scope>NUCLEOTIDE SEQUENCE</scope>
</reference>
<gene>
    <name evidence="1" type="ORF">METZ01_LOCUS6612</name>
</gene>
<dbReference type="AlphaFoldDB" id="A0A381NIR6"/>
<accession>A0A381NIR6</accession>
<proteinExistence type="predicted"/>
<evidence type="ECO:0000313" key="1">
    <source>
        <dbReference type="EMBL" id="SUZ53758.1"/>
    </source>
</evidence>